<dbReference type="Proteomes" id="UP000189443">
    <property type="component" value="Chromosome"/>
</dbReference>
<name>A0A1S6JBP7_9ACTN</name>
<dbReference type="PANTHER" id="PTHR30461:SF2">
    <property type="entry name" value="SERINE RECOMBINASE PINE-RELATED"/>
    <property type="match status" value="1"/>
</dbReference>
<dbReference type="Gene3D" id="3.40.50.1390">
    <property type="entry name" value="Resolvase, N-terminal catalytic domain"/>
    <property type="match status" value="1"/>
</dbReference>
<proteinExistence type="predicted"/>
<dbReference type="Pfam" id="PF00239">
    <property type="entry name" value="Resolvase"/>
    <property type="match status" value="1"/>
</dbReference>
<evidence type="ECO:0000313" key="6">
    <source>
        <dbReference type="Proteomes" id="UP000189443"/>
    </source>
</evidence>
<dbReference type="Pfam" id="PF13408">
    <property type="entry name" value="Zn_ribbon_recom"/>
    <property type="match status" value="1"/>
</dbReference>
<keyword evidence="6" id="KW-1185">Reference proteome</keyword>
<dbReference type="KEGG" id="spac:B1H29_21605"/>
<dbReference type="InterPro" id="IPR011109">
    <property type="entry name" value="DNA_bind_recombinase_dom"/>
</dbReference>
<dbReference type="PANTHER" id="PTHR30461">
    <property type="entry name" value="DNA-INVERTASE FROM LAMBDOID PROPHAGE"/>
    <property type="match status" value="1"/>
</dbReference>
<dbReference type="OrthoDB" id="4367319at2"/>
<reference evidence="5 6" key="1">
    <citation type="submission" date="2017-02" db="EMBL/GenBank/DDBJ databases">
        <title>Streptomyces pactum ACT12 Genome sequencing and assembly.</title>
        <authorList>
            <person name="Xue Q."/>
            <person name="Yan X."/>
            <person name="Jia L."/>
            <person name="Yan H."/>
        </authorList>
    </citation>
    <scope>NUCLEOTIDE SEQUENCE [LARGE SCALE GENOMIC DNA]</scope>
    <source>
        <strain evidence="5 6">ACT12</strain>
    </source>
</reference>
<dbReference type="EMBL" id="CP019724">
    <property type="protein sequence ID" value="AQS69153.1"/>
    <property type="molecule type" value="Genomic_DNA"/>
</dbReference>
<dbReference type="InterPro" id="IPR006119">
    <property type="entry name" value="Resolv_N"/>
</dbReference>
<dbReference type="InterPro" id="IPR050639">
    <property type="entry name" value="SSR_resolvase"/>
</dbReference>
<sequence length="447" mass="48755">MPKRSHRAASRCPIATSTTQRPRALGVLRISQLTDATTSPDRQRGTIHRCAQQLGLALVAEAADLGVSARNKSPFERPSLSIWLRHPDEYDAVVWSHVDRAVRSVAHMAELIAWTRQFERTLVFGGQEDDGPLVIPPQADDAVIRRCMDLARVAEDEAHTLSTRLTSSHAALRMIGRYGGGLVPFGYRKAPHPSGSGWCLAPDPDSASLVRAIVTDVGKGLSLIAIARKLNDAGVPVPRDRHAQLQGRPMGGRRHGRDFDRFRWTSGTLSKVLRSPSLMGHRIHKGQTVRGPEGSPVLIGPPLLTEDEFGVLQDRLRARSRGSRHRARTNALLTAIAHCSGCDGRMYFAARKGYPHGDYACRATARGDVCPAPASMRSDWLESYTVAQYRETTGTDVPVTRDRLLASGARVTVAKGRCGGDTARLTGPDTSRLSFTLGSDNAVRHTR</sequence>
<keyword evidence="1" id="KW-0238">DNA-binding</keyword>
<dbReference type="SMART" id="SM00857">
    <property type="entry name" value="Resolvase"/>
    <property type="match status" value="1"/>
</dbReference>
<evidence type="ECO:0000256" key="1">
    <source>
        <dbReference type="ARBA" id="ARBA00023125"/>
    </source>
</evidence>
<dbReference type="Pfam" id="PF07508">
    <property type="entry name" value="Recombinase"/>
    <property type="match status" value="1"/>
</dbReference>
<keyword evidence="2" id="KW-0233">DNA recombination</keyword>
<evidence type="ECO:0000256" key="2">
    <source>
        <dbReference type="ARBA" id="ARBA00023172"/>
    </source>
</evidence>
<dbReference type="InterPro" id="IPR036162">
    <property type="entry name" value="Resolvase-like_N_sf"/>
</dbReference>
<organism evidence="5 6">
    <name type="scientific">Streptomyces pactum</name>
    <dbReference type="NCBI Taxonomy" id="68249"/>
    <lineage>
        <taxon>Bacteria</taxon>
        <taxon>Bacillati</taxon>
        <taxon>Actinomycetota</taxon>
        <taxon>Actinomycetes</taxon>
        <taxon>Kitasatosporales</taxon>
        <taxon>Streptomycetaceae</taxon>
        <taxon>Streptomyces</taxon>
    </lineage>
</organism>
<dbReference type="InterPro" id="IPR025827">
    <property type="entry name" value="Zn_ribbon_recom_dom"/>
</dbReference>
<evidence type="ECO:0000313" key="5">
    <source>
        <dbReference type="EMBL" id="AQS69153.1"/>
    </source>
</evidence>
<dbReference type="InterPro" id="IPR038109">
    <property type="entry name" value="DNA_bind_recomb_sf"/>
</dbReference>
<evidence type="ECO:0000259" key="4">
    <source>
        <dbReference type="PROSITE" id="PS51737"/>
    </source>
</evidence>
<protein>
    <submittedName>
        <fullName evidence="5">Recombinase</fullName>
    </submittedName>
</protein>
<dbReference type="RefSeq" id="WP_079160372.1">
    <property type="nucleotide sequence ID" value="NZ_CP019724.1"/>
</dbReference>
<dbReference type="GO" id="GO:0000150">
    <property type="term" value="F:DNA strand exchange activity"/>
    <property type="evidence" value="ECO:0007669"/>
    <property type="project" value="InterPro"/>
</dbReference>
<gene>
    <name evidence="5" type="ORF">B1H29_21605</name>
</gene>
<evidence type="ECO:0000256" key="3">
    <source>
        <dbReference type="SAM" id="MobiDB-lite"/>
    </source>
</evidence>
<dbReference type="SUPFAM" id="SSF53041">
    <property type="entry name" value="Resolvase-like"/>
    <property type="match status" value="1"/>
</dbReference>
<dbReference type="Gene3D" id="3.90.1750.20">
    <property type="entry name" value="Putative Large Serine Recombinase, Chain B, Domain 2"/>
    <property type="match status" value="1"/>
</dbReference>
<feature type="region of interest" description="Disordered" evidence="3">
    <location>
        <begin position="237"/>
        <end position="257"/>
    </location>
</feature>
<dbReference type="AlphaFoldDB" id="A0A1S6JBP7"/>
<dbReference type="PROSITE" id="PS51737">
    <property type="entry name" value="RECOMBINASE_DNA_BIND"/>
    <property type="match status" value="1"/>
</dbReference>
<feature type="domain" description="Recombinase" evidence="4">
    <location>
        <begin position="184"/>
        <end position="322"/>
    </location>
</feature>
<dbReference type="GO" id="GO:0003677">
    <property type="term" value="F:DNA binding"/>
    <property type="evidence" value="ECO:0007669"/>
    <property type="project" value="UniProtKB-KW"/>
</dbReference>
<accession>A0A1S6JBP7</accession>